<proteinExistence type="predicted"/>
<keyword evidence="4" id="KW-0677">Repeat</keyword>
<feature type="transmembrane region" description="Helical" evidence="7">
    <location>
        <begin position="407"/>
        <end position="425"/>
    </location>
</feature>
<evidence type="ECO:0000313" key="9">
    <source>
        <dbReference type="EMBL" id="RJY17496.1"/>
    </source>
</evidence>
<evidence type="ECO:0000259" key="8">
    <source>
        <dbReference type="PROSITE" id="PS51202"/>
    </source>
</evidence>
<feature type="transmembrane region" description="Helical" evidence="7">
    <location>
        <begin position="129"/>
        <end position="154"/>
    </location>
</feature>
<comment type="subcellular location">
    <subcellularLocation>
        <location evidence="1">Membrane</location>
        <topology evidence="1">Multi-pass membrane protein</topology>
    </subcellularLocation>
</comment>
<feature type="transmembrane region" description="Helical" evidence="7">
    <location>
        <begin position="166"/>
        <end position="189"/>
    </location>
</feature>
<dbReference type="InterPro" id="IPR004680">
    <property type="entry name" value="Cit_transptr-like_dom"/>
</dbReference>
<evidence type="ECO:0000256" key="7">
    <source>
        <dbReference type="SAM" id="Phobius"/>
    </source>
</evidence>
<dbReference type="Pfam" id="PF03600">
    <property type="entry name" value="CitMHS"/>
    <property type="match status" value="1"/>
</dbReference>
<keyword evidence="3 7" id="KW-0812">Transmembrane</keyword>
<feature type="transmembrane region" description="Helical" evidence="7">
    <location>
        <begin position="552"/>
        <end position="572"/>
    </location>
</feature>
<keyword evidence="5 7" id="KW-1133">Transmembrane helix</keyword>
<dbReference type="Pfam" id="PF02080">
    <property type="entry name" value="TrkA_C"/>
    <property type="match status" value="1"/>
</dbReference>
<keyword evidence="6 7" id="KW-0472">Membrane</keyword>
<dbReference type="GO" id="GO:0006813">
    <property type="term" value="P:potassium ion transport"/>
    <property type="evidence" value="ECO:0007669"/>
    <property type="project" value="InterPro"/>
</dbReference>
<dbReference type="Gene3D" id="3.30.70.1450">
    <property type="entry name" value="Regulator of K+ conductance, C-terminal domain"/>
    <property type="match status" value="2"/>
</dbReference>
<keyword evidence="2" id="KW-0813">Transport</keyword>
<reference evidence="9 10" key="1">
    <citation type="submission" date="2018-09" db="EMBL/GenBank/DDBJ databases">
        <title>Phylogeny of the Shewanellaceae, and recommendation for two new genera, Pseudoshewanella and Parashewanella.</title>
        <authorList>
            <person name="Wang G."/>
        </authorList>
    </citation>
    <scope>NUCLEOTIDE SEQUENCE [LARGE SCALE GENOMIC DNA]</scope>
    <source>
        <strain evidence="9 10">KCTC 22492</strain>
    </source>
</reference>
<dbReference type="OrthoDB" id="9809303at2"/>
<dbReference type="PANTHER" id="PTHR43652">
    <property type="entry name" value="BASIC AMINO ACID ANTIPORTER YFCC-RELATED"/>
    <property type="match status" value="1"/>
</dbReference>
<feature type="transmembrane region" description="Helical" evidence="7">
    <location>
        <begin position="94"/>
        <end position="117"/>
    </location>
</feature>
<feature type="transmembrane region" description="Helical" evidence="7">
    <location>
        <begin position="6"/>
        <end position="39"/>
    </location>
</feature>
<dbReference type="PROSITE" id="PS51202">
    <property type="entry name" value="RCK_C"/>
    <property type="match status" value="2"/>
</dbReference>
<feature type="transmembrane region" description="Helical" evidence="7">
    <location>
        <begin position="384"/>
        <end position="401"/>
    </location>
</feature>
<feature type="transmembrane region" description="Helical" evidence="7">
    <location>
        <begin position="491"/>
        <end position="508"/>
    </location>
</feature>
<keyword evidence="10" id="KW-1185">Reference proteome</keyword>
<dbReference type="InterPro" id="IPR006037">
    <property type="entry name" value="RCK_C"/>
</dbReference>
<feature type="domain" description="RCK C-terminal" evidence="8">
    <location>
        <begin position="196"/>
        <end position="280"/>
    </location>
</feature>
<sequence length="574" mass="61344">MTDVTVLTLILVGLLAGLFTGKVVPAICFACAALACYLFGLVDLSQALNSFTNSGLITLVLLILVASALEKTYLLSKLSQFIAKESFPMTLVKLGFSTALLSSFTNNTAVIASLIGPVQKNSSHSASKLLLPLNYATILGGTMTLIGTSTSLIVNSFVEHAGLAPLSFFEFTQVGVVLVIAGMLLLLLLSHRLPERGREESEIGLPYLLEARIGEYSSLIGQTVLQNQLRALKKLYLVELERNGVRMSPVPPNMVLLQGDTLRFSGAMESVELLHQFDGLEWFGKQQANGQNLIEAVIAPSSSLVGVSLKQAQFRERFSAAVLAIRRGCEPLKGGLGDVILRPGDVLLLSPGVDFKADIDQQNEFAALNGLDLALKLDKKRSHWVMFGFAATLAMSLIGLLSLAKGLILLLLVFLVSGILTMSDIKRRFPVTLVTIVGSALCLADLMLSTGLADNMAKLLSGVSASYGVFGAFVGVYFLTLLLTELITNNAAAALAFPIGLAIAASLGVDAKPFILAVVFGASASFISPYGYQTNLMVFNAGGYRFKDFISLGLPLSILYSSIVVFLVPLWFPF</sequence>
<feature type="transmembrane region" description="Helical" evidence="7">
    <location>
        <begin position="51"/>
        <end position="69"/>
    </location>
</feature>
<name>A0A3A6UFA9_9GAMM</name>
<evidence type="ECO:0000256" key="3">
    <source>
        <dbReference type="ARBA" id="ARBA00022692"/>
    </source>
</evidence>
<dbReference type="InterPro" id="IPR036721">
    <property type="entry name" value="RCK_C_sf"/>
</dbReference>
<evidence type="ECO:0000256" key="5">
    <source>
        <dbReference type="ARBA" id="ARBA00022989"/>
    </source>
</evidence>
<dbReference type="EMBL" id="QYYH01000040">
    <property type="protein sequence ID" value="RJY17496.1"/>
    <property type="molecule type" value="Genomic_DNA"/>
</dbReference>
<feature type="transmembrane region" description="Helical" evidence="7">
    <location>
        <begin position="465"/>
        <end position="484"/>
    </location>
</feature>
<dbReference type="RefSeq" id="WP_121853183.1">
    <property type="nucleotide sequence ID" value="NZ_CP037952.1"/>
</dbReference>
<protein>
    <submittedName>
        <fullName evidence="9">SLC13 family permease</fullName>
    </submittedName>
</protein>
<dbReference type="GO" id="GO:0008324">
    <property type="term" value="F:monoatomic cation transmembrane transporter activity"/>
    <property type="evidence" value="ECO:0007669"/>
    <property type="project" value="InterPro"/>
</dbReference>
<gene>
    <name evidence="9" type="ORF">D5R81_08295</name>
</gene>
<evidence type="ECO:0000256" key="1">
    <source>
        <dbReference type="ARBA" id="ARBA00004141"/>
    </source>
</evidence>
<dbReference type="GO" id="GO:0005886">
    <property type="term" value="C:plasma membrane"/>
    <property type="evidence" value="ECO:0007669"/>
    <property type="project" value="TreeGrafter"/>
</dbReference>
<organism evidence="9 10">
    <name type="scientific">Parashewanella spongiae</name>
    <dbReference type="NCBI Taxonomy" id="342950"/>
    <lineage>
        <taxon>Bacteria</taxon>
        <taxon>Pseudomonadati</taxon>
        <taxon>Pseudomonadota</taxon>
        <taxon>Gammaproteobacteria</taxon>
        <taxon>Alteromonadales</taxon>
        <taxon>Shewanellaceae</taxon>
        <taxon>Parashewanella</taxon>
    </lineage>
</organism>
<evidence type="ECO:0000256" key="2">
    <source>
        <dbReference type="ARBA" id="ARBA00022448"/>
    </source>
</evidence>
<accession>A0A3A6UFA9</accession>
<feature type="domain" description="RCK C-terminal" evidence="8">
    <location>
        <begin position="281"/>
        <end position="368"/>
    </location>
</feature>
<dbReference type="SUPFAM" id="SSF116726">
    <property type="entry name" value="TrkA C-terminal domain-like"/>
    <property type="match status" value="2"/>
</dbReference>
<evidence type="ECO:0000256" key="4">
    <source>
        <dbReference type="ARBA" id="ARBA00022737"/>
    </source>
</evidence>
<dbReference type="PANTHER" id="PTHR43652:SF2">
    <property type="entry name" value="BASIC AMINO ACID ANTIPORTER YFCC-RELATED"/>
    <property type="match status" value="1"/>
</dbReference>
<dbReference type="Proteomes" id="UP000273022">
    <property type="component" value="Unassembled WGS sequence"/>
</dbReference>
<dbReference type="InterPro" id="IPR051679">
    <property type="entry name" value="DASS-Related_Transporters"/>
</dbReference>
<dbReference type="AlphaFoldDB" id="A0A3A6UFA9"/>
<feature type="transmembrane region" description="Helical" evidence="7">
    <location>
        <begin position="432"/>
        <end position="453"/>
    </location>
</feature>
<comment type="caution">
    <text evidence="9">The sequence shown here is derived from an EMBL/GenBank/DDBJ whole genome shotgun (WGS) entry which is preliminary data.</text>
</comment>
<evidence type="ECO:0000256" key="6">
    <source>
        <dbReference type="ARBA" id="ARBA00023136"/>
    </source>
</evidence>
<feature type="transmembrane region" description="Helical" evidence="7">
    <location>
        <begin position="514"/>
        <end position="532"/>
    </location>
</feature>
<evidence type="ECO:0000313" key="10">
    <source>
        <dbReference type="Proteomes" id="UP000273022"/>
    </source>
</evidence>